<dbReference type="HOGENOM" id="CLU_3150400_0_0_4"/>
<feature type="region of interest" description="Disordered" evidence="1">
    <location>
        <begin position="1"/>
        <end position="48"/>
    </location>
</feature>
<evidence type="ECO:0000256" key="1">
    <source>
        <dbReference type="SAM" id="MobiDB-lite"/>
    </source>
</evidence>
<gene>
    <name evidence="2" type="ordered locus">BMAA0710</name>
</gene>
<dbReference type="KEGG" id="bma:BMAA0710"/>
<reference evidence="2 3" key="1">
    <citation type="journal article" date="2004" name="Proc. Natl. Acad. Sci. U.S.A.">
        <title>Structural flexibility in the Burkholderia mallei genome.</title>
        <authorList>
            <person name="Nierman W.C."/>
            <person name="DeShazer D."/>
            <person name="Kim H.S."/>
            <person name="Tettelin H."/>
            <person name="Nelson K.E."/>
            <person name="Feldblyum T."/>
            <person name="Ulrich R.L."/>
            <person name="Ronning C.M."/>
            <person name="Brinkac L.M."/>
            <person name="Daugherty S.C."/>
            <person name="Davidsen T.D."/>
            <person name="Deboy R.T."/>
            <person name="Dimitrov G."/>
            <person name="Dodson R.J."/>
            <person name="Durkin A.S."/>
            <person name="Gwinn M.L."/>
            <person name="Haft D.H."/>
            <person name="Khouri H."/>
            <person name="Kolonay J.F."/>
            <person name="Madupu R."/>
            <person name="Mohammoud Y."/>
            <person name="Nelson W.C."/>
            <person name="Radune D."/>
            <person name="Romero C.M."/>
            <person name="Sarria S."/>
            <person name="Selengut J."/>
            <person name="Shamblin C."/>
            <person name="Sullivan S.A."/>
            <person name="White O."/>
            <person name="Yu Y."/>
            <person name="Zafar N."/>
            <person name="Zhou L."/>
            <person name="Fraser C.M."/>
        </authorList>
    </citation>
    <scope>NUCLEOTIDE SEQUENCE [LARGE SCALE GENOMIC DNA]</scope>
    <source>
        <strain evidence="2 3">ATCC 23344</strain>
    </source>
</reference>
<feature type="compositionally biased region" description="Basic residues" evidence="1">
    <location>
        <begin position="1"/>
        <end position="21"/>
    </location>
</feature>
<organism evidence="2 3">
    <name type="scientific">Burkholderia mallei (strain ATCC 23344)</name>
    <dbReference type="NCBI Taxonomy" id="243160"/>
    <lineage>
        <taxon>Bacteria</taxon>
        <taxon>Pseudomonadati</taxon>
        <taxon>Pseudomonadota</taxon>
        <taxon>Betaproteobacteria</taxon>
        <taxon>Burkholderiales</taxon>
        <taxon>Burkholderiaceae</taxon>
        <taxon>Burkholderia</taxon>
        <taxon>pseudomallei group</taxon>
    </lineage>
</organism>
<dbReference type="Proteomes" id="UP000006693">
    <property type="component" value="Chromosome 2"/>
</dbReference>
<proteinExistence type="predicted"/>
<name>A0A0H2WCZ4_BURMA</name>
<dbReference type="EMBL" id="CP000011">
    <property type="protein sequence ID" value="AAU46875.1"/>
    <property type="molecule type" value="Genomic_DNA"/>
</dbReference>
<dbReference type="AlphaFoldDB" id="A0A0H2WCZ4"/>
<evidence type="ECO:0000313" key="3">
    <source>
        <dbReference type="Proteomes" id="UP000006693"/>
    </source>
</evidence>
<accession>A0A0H2WCZ4</accession>
<sequence>MGRSGRRGRPASRRRPPRRPAQRSGGRRATGDGWQATGGEPGTVSCEP</sequence>
<protein>
    <submittedName>
        <fullName evidence="2">Uncharacterized protein</fullName>
    </submittedName>
</protein>
<evidence type="ECO:0000313" key="2">
    <source>
        <dbReference type="EMBL" id="AAU46875.1"/>
    </source>
</evidence>
<keyword evidence="3" id="KW-1185">Reference proteome</keyword>